<organism evidence="2 3">
    <name type="scientific">Poriferisphaera corsica</name>
    <dbReference type="NCBI Taxonomy" id="2528020"/>
    <lineage>
        <taxon>Bacteria</taxon>
        <taxon>Pseudomonadati</taxon>
        <taxon>Planctomycetota</taxon>
        <taxon>Phycisphaerae</taxon>
        <taxon>Phycisphaerales</taxon>
        <taxon>Phycisphaeraceae</taxon>
        <taxon>Poriferisphaera</taxon>
    </lineage>
</organism>
<accession>A0A517YS58</accession>
<evidence type="ECO:0000313" key="2">
    <source>
        <dbReference type="EMBL" id="QDU33048.1"/>
    </source>
</evidence>
<dbReference type="EMBL" id="CP036425">
    <property type="protein sequence ID" value="QDU33048.1"/>
    <property type="molecule type" value="Genomic_DNA"/>
</dbReference>
<protein>
    <submittedName>
        <fullName evidence="2">Uncharacterized protein</fullName>
    </submittedName>
</protein>
<sequence>MLGFHFSLFPILLNDQHLMKFGFEIKQMFFDSSAVKRGVDRATRRVFSRFGAYVRRTAKQSIRKRKKPAPPGKPPSSHTGLLKRFIFFGYDKPNKSVVIGPAKLSQNNRGEAPSLLEYGGPTQLKRNGKVISAHFRGRAFMGPAFEEEQPKLSALWRNSVRPRK</sequence>
<dbReference type="AlphaFoldDB" id="A0A517YS58"/>
<name>A0A517YS58_9BACT</name>
<feature type="compositionally biased region" description="Basic residues" evidence="1">
    <location>
        <begin position="59"/>
        <end position="68"/>
    </location>
</feature>
<evidence type="ECO:0000256" key="1">
    <source>
        <dbReference type="SAM" id="MobiDB-lite"/>
    </source>
</evidence>
<evidence type="ECO:0000313" key="3">
    <source>
        <dbReference type="Proteomes" id="UP000317369"/>
    </source>
</evidence>
<dbReference type="Proteomes" id="UP000317369">
    <property type="component" value="Chromosome"/>
</dbReference>
<dbReference type="KEGG" id="pcor:KS4_10890"/>
<proteinExistence type="predicted"/>
<gene>
    <name evidence="2" type="ORF">KS4_10890</name>
</gene>
<reference evidence="2 3" key="1">
    <citation type="submission" date="2019-02" db="EMBL/GenBank/DDBJ databases">
        <title>Deep-cultivation of Planctomycetes and their phenomic and genomic characterization uncovers novel biology.</title>
        <authorList>
            <person name="Wiegand S."/>
            <person name="Jogler M."/>
            <person name="Boedeker C."/>
            <person name="Pinto D."/>
            <person name="Vollmers J."/>
            <person name="Rivas-Marin E."/>
            <person name="Kohn T."/>
            <person name="Peeters S.H."/>
            <person name="Heuer A."/>
            <person name="Rast P."/>
            <person name="Oberbeckmann S."/>
            <person name="Bunk B."/>
            <person name="Jeske O."/>
            <person name="Meyerdierks A."/>
            <person name="Storesund J.E."/>
            <person name="Kallscheuer N."/>
            <person name="Luecker S."/>
            <person name="Lage O.M."/>
            <person name="Pohl T."/>
            <person name="Merkel B.J."/>
            <person name="Hornburger P."/>
            <person name="Mueller R.-W."/>
            <person name="Bruemmer F."/>
            <person name="Labrenz M."/>
            <person name="Spormann A.M."/>
            <person name="Op den Camp H."/>
            <person name="Overmann J."/>
            <person name="Amann R."/>
            <person name="Jetten M.S.M."/>
            <person name="Mascher T."/>
            <person name="Medema M.H."/>
            <person name="Devos D.P."/>
            <person name="Kaster A.-K."/>
            <person name="Ovreas L."/>
            <person name="Rohde M."/>
            <person name="Galperin M.Y."/>
            <person name="Jogler C."/>
        </authorList>
    </citation>
    <scope>NUCLEOTIDE SEQUENCE [LARGE SCALE GENOMIC DNA]</scope>
    <source>
        <strain evidence="2 3">KS4</strain>
    </source>
</reference>
<keyword evidence="3" id="KW-1185">Reference proteome</keyword>
<feature type="region of interest" description="Disordered" evidence="1">
    <location>
        <begin position="59"/>
        <end position="80"/>
    </location>
</feature>